<keyword evidence="3" id="KW-1185">Reference proteome</keyword>
<dbReference type="Gene3D" id="2.60.120.1110">
    <property type="match status" value="1"/>
</dbReference>
<keyword evidence="1" id="KW-0732">Signal</keyword>
<evidence type="ECO:0000256" key="1">
    <source>
        <dbReference type="SAM" id="SignalP"/>
    </source>
</evidence>
<dbReference type="KEGG" id="gog:C1280_08360"/>
<evidence type="ECO:0000313" key="2">
    <source>
        <dbReference type="EMBL" id="AWM37031.1"/>
    </source>
</evidence>
<dbReference type="RefSeq" id="WP_010033369.1">
    <property type="nucleotide sequence ID" value="NZ_CP025958.1"/>
</dbReference>
<feature type="chain" id="PRO_5016322167" evidence="1">
    <location>
        <begin position="27"/>
        <end position="149"/>
    </location>
</feature>
<dbReference type="Proteomes" id="UP000245802">
    <property type="component" value="Chromosome"/>
</dbReference>
<feature type="signal peptide" evidence="1">
    <location>
        <begin position="1"/>
        <end position="26"/>
    </location>
</feature>
<organism evidence="2 3">
    <name type="scientific">Gemmata obscuriglobus</name>
    <dbReference type="NCBI Taxonomy" id="114"/>
    <lineage>
        <taxon>Bacteria</taxon>
        <taxon>Pseudomonadati</taxon>
        <taxon>Planctomycetota</taxon>
        <taxon>Planctomycetia</taxon>
        <taxon>Gemmatales</taxon>
        <taxon>Gemmataceae</taxon>
        <taxon>Gemmata</taxon>
    </lineage>
</organism>
<dbReference type="AlphaFoldDB" id="A0A2Z3GWP5"/>
<evidence type="ECO:0000313" key="3">
    <source>
        <dbReference type="Proteomes" id="UP000245802"/>
    </source>
</evidence>
<accession>A0A2Z3GWP5</accession>
<protein>
    <submittedName>
        <fullName evidence="2">Uncharacterized protein</fullName>
    </submittedName>
</protein>
<dbReference type="EMBL" id="CP025958">
    <property type="protein sequence ID" value="AWM37031.1"/>
    <property type="molecule type" value="Genomic_DNA"/>
</dbReference>
<gene>
    <name evidence="2" type="ORF">C1280_08360</name>
</gene>
<proteinExistence type="predicted"/>
<sequence length="149" mass="15447">MPNRSSLYSALSAVSLLLPVARTADANSTGMDLRDAESAALLFVVGDSPDTLSGTNKIELEVEESDDNSTWTDVANADLTNYVAATNTGTAALIDAPSEDSLAVIVGYKGYKRYIRGVVNVSGTHSTGTTIGVIGLRGGNHTQPVNVSS</sequence>
<reference evidence="2 3" key="1">
    <citation type="submission" date="2018-01" db="EMBL/GenBank/DDBJ databases">
        <title>G. obscuriglobus.</title>
        <authorList>
            <person name="Franke J."/>
            <person name="Blomberg W."/>
            <person name="Selmecki A."/>
        </authorList>
    </citation>
    <scope>NUCLEOTIDE SEQUENCE [LARGE SCALE GENOMIC DNA]</scope>
    <source>
        <strain evidence="2 3">DSM 5831</strain>
    </source>
</reference>
<name>A0A2Z3GWP5_9BACT</name>
<dbReference type="OrthoDB" id="5464931at2"/>